<comment type="caution">
    <text evidence="2">The sequence shown here is derived from an EMBL/GenBank/DDBJ whole genome shotgun (WGS) entry which is preliminary data.</text>
</comment>
<name>A0A426Z4B5_ENSVE</name>
<dbReference type="AlphaFoldDB" id="A0A426Z4B5"/>
<evidence type="ECO:0000313" key="3">
    <source>
        <dbReference type="Proteomes" id="UP000287651"/>
    </source>
</evidence>
<dbReference type="Proteomes" id="UP000287651">
    <property type="component" value="Unassembled WGS sequence"/>
</dbReference>
<protein>
    <submittedName>
        <fullName evidence="2">Uncharacterized protein</fullName>
    </submittedName>
</protein>
<accession>A0A426Z4B5</accession>
<dbReference type="EMBL" id="AMZH03008493">
    <property type="protein sequence ID" value="RRT58811.1"/>
    <property type="molecule type" value="Genomic_DNA"/>
</dbReference>
<gene>
    <name evidence="2" type="ORF">B296_00013652</name>
</gene>
<evidence type="ECO:0000313" key="2">
    <source>
        <dbReference type="EMBL" id="RRT58811.1"/>
    </source>
</evidence>
<organism evidence="2 3">
    <name type="scientific">Ensete ventricosum</name>
    <name type="common">Abyssinian banana</name>
    <name type="synonym">Musa ensete</name>
    <dbReference type="NCBI Taxonomy" id="4639"/>
    <lineage>
        <taxon>Eukaryota</taxon>
        <taxon>Viridiplantae</taxon>
        <taxon>Streptophyta</taxon>
        <taxon>Embryophyta</taxon>
        <taxon>Tracheophyta</taxon>
        <taxon>Spermatophyta</taxon>
        <taxon>Magnoliopsida</taxon>
        <taxon>Liliopsida</taxon>
        <taxon>Zingiberales</taxon>
        <taxon>Musaceae</taxon>
        <taxon>Ensete</taxon>
    </lineage>
</organism>
<sequence length="95" mass="10688">MSIRSRAMGMSSMEVNWVREAGGSHRAPPYARVMGTGMRPTISGDSPCSPSLARKLWIRGAEMQRGTVEDKRVKCPLPCTKATHSGERRWQRMQR</sequence>
<proteinExistence type="predicted"/>
<reference evidence="2 3" key="1">
    <citation type="journal article" date="2014" name="Agronomy (Basel)">
        <title>A Draft Genome Sequence for Ensete ventricosum, the Drought-Tolerant Tree Against Hunger.</title>
        <authorList>
            <person name="Harrison J."/>
            <person name="Moore K.A."/>
            <person name="Paszkiewicz K."/>
            <person name="Jones T."/>
            <person name="Grant M."/>
            <person name="Ambacheew D."/>
            <person name="Muzemil S."/>
            <person name="Studholme D.J."/>
        </authorList>
    </citation>
    <scope>NUCLEOTIDE SEQUENCE [LARGE SCALE GENOMIC DNA]</scope>
</reference>
<feature type="region of interest" description="Disordered" evidence="1">
    <location>
        <begin position="24"/>
        <end position="47"/>
    </location>
</feature>
<evidence type="ECO:0000256" key="1">
    <source>
        <dbReference type="SAM" id="MobiDB-lite"/>
    </source>
</evidence>